<protein>
    <submittedName>
        <fullName evidence="1">Uncharacterized protein</fullName>
    </submittedName>
</protein>
<evidence type="ECO:0000313" key="2">
    <source>
        <dbReference type="Proteomes" id="UP000276133"/>
    </source>
</evidence>
<dbReference type="EMBL" id="REGN01001366">
    <property type="protein sequence ID" value="RNA35171.1"/>
    <property type="molecule type" value="Genomic_DNA"/>
</dbReference>
<dbReference type="Proteomes" id="UP000276133">
    <property type="component" value="Unassembled WGS sequence"/>
</dbReference>
<keyword evidence="2" id="KW-1185">Reference proteome</keyword>
<name>A0A3M7SHD7_BRAPC</name>
<gene>
    <name evidence="1" type="ORF">BpHYR1_023976</name>
</gene>
<reference evidence="1 2" key="1">
    <citation type="journal article" date="2018" name="Sci. Rep.">
        <title>Genomic signatures of local adaptation to the degree of environmental predictability in rotifers.</title>
        <authorList>
            <person name="Franch-Gras L."/>
            <person name="Hahn C."/>
            <person name="Garcia-Roger E.M."/>
            <person name="Carmona M.J."/>
            <person name="Serra M."/>
            <person name="Gomez A."/>
        </authorList>
    </citation>
    <scope>NUCLEOTIDE SEQUENCE [LARGE SCALE GENOMIC DNA]</scope>
    <source>
        <strain evidence="1">HYR1</strain>
    </source>
</reference>
<dbReference type="AlphaFoldDB" id="A0A3M7SHD7"/>
<sequence>MDDKNIGVKSYDGCGDPKEFKRMFELNSIIFNWDPGKKLTISPLLLTGKVARVFDEIKKEEKASTDIIFEILKTG</sequence>
<comment type="caution">
    <text evidence="1">The sequence shown here is derived from an EMBL/GenBank/DDBJ whole genome shotgun (WGS) entry which is preliminary data.</text>
</comment>
<organism evidence="1 2">
    <name type="scientific">Brachionus plicatilis</name>
    <name type="common">Marine rotifer</name>
    <name type="synonym">Brachionus muelleri</name>
    <dbReference type="NCBI Taxonomy" id="10195"/>
    <lineage>
        <taxon>Eukaryota</taxon>
        <taxon>Metazoa</taxon>
        <taxon>Spiralia</taxon>
        <taxon>Gnathifera</taxon>
        <taxon>Rotifera</taxon>
        <taxon>Eurotatoria</taxon>
        <taxon>Monogononta</taxon>
        <taxon>Pseudotrocha</taxon>
        <taxon>Ploima</taxon>
        <taxon>Brachionidae</taxon>
        <taxon>Brachionus</taxon>
    </lineage>
</organism>
<proteinExistence type="predicted"/>
<accession>A0A3M7SHD7</accession>
<evidence type="ECO:0000313" key="1">
    <source>
        <dbReference type="EMBL" id="RNA35171.1"/>
    </source>
</evidence>